<proteinExistence type="predicted"/>
<dbReference type="InterPro" id="IPR015943">
    <property type="entry name" value="WD40/YVTN_repeat-like_dom_sf"/>
</dbReference>
<dbReference type="Gene3D" id="2.130.10.10">
    <property type="entry name" value="YVTN repeat-like/Quinoprotein amine dehydrogenase"/>
    <property type="match status" value="1"/>
</dbReference>
<protein>
    <recommendedName>
        <fullName evidence="1">Pyrrolo-quinoline quinone repeat domain-containing protein</fullName>
    </recommendedName>
</protein>
<dbReference type="AlphaFoldDB" id="A0A345XX38"/>
<dbReference type="RefSeq" id="WP_208882996.1">
    <property type="nucleotide sequence ID" value="NZ_CP031320.1"/>
</dbReference>
<dbReference type="InterPro" id="IPR002372">
    <property type="entry name" value="PQQ_rpt_dom"/>
</dbReference>
<organism evidence="2 3">
    <name type="scientific">Streptomyces armeniacus</name>
    <dbReference type="NCBI Taxonomy" id="83291"/>
    <lineage>
        <taxon>Bacteria</taxon>
        <taxon>Bacillati</taxon>
        <taxon>Actinomycetota</taxon>
        <taxon>Actinomycetes</taxon>
        <taxon>Kitasatosporales</taxon>
        <taxon>Streptomycetaceae</taxon>
        <taxon>Streptomyces</taxon>
    </lineage>
</organism>
<sequence length="395" mass="41938">MSGLAGALLLSLAGTACGGGSEEGEPEEKDAKPPALKPLWELEAEGLRTLWQHGDTVAVARVTSTKGEFSLSGHAADSGTKKWSFALPDGATSVCAVSEKVNSAGRGLIGLEKGGECSILAAVDVQDGSLGWQKPLDDVQSNSLKSSDLTIGEKAAAIGDNCFFHQRFDVQDGSELPPLVKDDDCVLTKDESVTAILHEPDDEKSGGKRAASTLELYGTDTGKRLWTRSIEGDSLPEIIASEPLTLATSDDGRRAVETYDSDGKATAIVDDSSGSIEVAAVGEGVLVIAQKGKYRAYDLRAGKELWSRKKSDRFTPELVKRNGIISIEESPEEAATFRLTRHDLRNPDQREMLGAVKSEAVEVLERDANSLYVVELPGVPGTLLAAYPLPDKGGE</sequence>
<keyword evidence="3" id="KW-1185">Reference proteome</keyword>
<dbReference type="SUPFAM" id="SSF50998">
    <property type="entry name" value="Quinoprotein alcohol dehydrogenase-like"/>
    <property type="match status" value="1"/>
</dbReference>
<accession>A0A345XX38</accession>
<evidence type="ECO:0000259" key="1">
    <source>
        <dbReference type="Pfam" id="PF13360"/>
    </source>
</evidence>
<dbReference type="InterPro" id="IPR011047">
    <property type="entry name" value="Quinoprotein_ADH-like_sf"/>
</dbReference>
<gene>
    <name evidence="2" type="ORF">DVA86_30060</name>
</gene>
<dbReference type="EMBL" id="CP031320">
    <property type="protein sequence ID" value="AXK36204.1"/>
    <property type="molecule type" value="Genomic_DNA"/>
</dbReference>
<evidence type="ECO:0000313" key="3">
    <source>
        <dbReference type="Proteomes" id="UP000254425"/>
    </source>
</evidence>
<reference evidence="2 3" key="1">
    <citation type="submission" date="2018-07" db="EMBL/GenBank/DDBJ databases">
        <title>Draft genome of the type strain Streptomyces armeniacus ATCC 15676.</title>
        <authorList>
            <person name="Labana P."/>
            <person name="Gosse J.T."/>
            <person name="Boddy C.N."/>
        </authorList>
    </citation>
    <scope>NUCLEOTIDE SEQUENCE [LARGE SCALE GENOMIC DNA]</scope>
    <source>
        <strain evidence="2 3">ATCC 15676</strain>
    </source>
</reference>
<dbReference type="Pfam" id="PF13360">
    <property type="entry name" value="PQQ_2"/>
    <property type="match status" value="1"/>
</dbReference>
<evidence type="ECO:0000313" key="2">
    <source>
        <dbReference type="EMBL" id="AXK36204.1"/>
    </source>
</evidence>
<name>A0A345XX38_9ACTN</name>
<feature type="domain" description="Pyrrolo-quinoline quinone repeat" evidence="1">
    <location>
        <begin position="217"/>
        <end position="309"/>
    </location>
</feature>
<dbReference type="KEGG" id="sarm:DVA86_30060"/>
<dbReference type="Proteomes" id="UP000254425">
    <property type="component" value="Chromosome"/>
</dbReference>